<evidence type="ECO:0000313" key="2">
    <source>
        <dbReference type="EMBL" id="KAF3594662.1"/>
    </source>
</evidence>
<keyword evidence="3" id="KW-1185">Reference proteome</keyword>
<reference evidence="2 3" key="1">
    <citation type="journal article" date="2020" name="BMC Genomics">
        <title>Intraspecific diversification of the crop wild relative Brassica cretica Lam. using demographic model selection.</title>
        <authorList>
            <person name="Kioukis A."/>
            <person name="Michalopoulou V.A."/>
            <person name="Briers L."/>
            <person name="Pirintsos S."/>
            <person name="Studholme D.J."/>
            <person name="Pavlidis P."/>
            <person name="Sarris P.F."/>
        </authorList>
    </citation>
    <scope>NUCLEOTIDE SEQUENCE [LARGE SCALE GENOMIC DNA]</scope>
    <source>
        <strain evidence="3">cv. PFS-1207/04</strain>
    </source>
</reference>
<accession>A0ABQ7EC71</accession>
<feature type="region of interest" description="Disordered" evidence="1">
    <location>
        <begin position="1"/>
        <end position="25"/>
    </location>
</feature>
<name>A0ABQ7EC71_BRACR</name>
<dbReference type="EMBL" id="QGKV02000299">
    <property type="protein sequence ID" value="KAF3594662.1"/>
    <property type="molecule type" value="Genomic_DNA"/>
</dbReference>
<feature type="compositionally biased region" description="Low complexity" evidence="1">
    <location>
        <begin position="15"/>
        <end position="25"/>
    </location>
</feature>
<sequence>MVKETTHEGSQVLNRSGSRGSSTGGEVVMFWSKECISHGGEEHGDGRPEVDGAYLMGEKSMVWCTSRGGEKHNKRRSFQKENVVVEPEEYCA</sequence>
<organism evidence="2 3">
    <name type="scientific">Brassica cretica</name>
    <name type="common">Mustard</name>
    <dbReference type="NCBI Taxonomy" id="69181"/>
    <lineage>
        <taxon>Eukaryota</taxon>
        <taxon>Viridiplantae</taxon>
        <taxon>Streptophyta</taxon>
        <taxon>Embryophyta</taxon>
        <taxon>Tracheophyta</taxon>
        <taxon>Spermatophyta</taxon>
        <taxon>Magnoliopsida</taxon>
        <taxon>eudicotyledons</taxon>
        <taxon>Gunneridae</taxon>
        <taxon>Pentapetalae</taxon>
        <taxon>rosids</taxon>
        <taxon>malvids</taxon>
        <taxon>Brassicales</taxon>
        <taxon>Brassicaceae</taxon>
        <taxon>Brassiceae</taxon>
        <taxon>Brassica</taxon>
    </lineage>
</organism>
<evidence type="ECO:0000313" key="3">
    <source>
        <dbReference type="Proteomes" id="UP000266723"/>
    </source>
</evidence>
<dbReference type="Proteomes" id="UP000266723">
    <property type="component" value="Unassembled WGS sequence"/>
</dbReference>
<proteinExistence type="predicted"/>
<protein>
    <submittedName>
        <fullName evidence="2">Uncharacterized protein</fullName>
    </submittedName>
</protein>
<gene>
    <name evidence="2" type="ORF">DY000_02020090</name>
</gene>
<evidence type="ECO:0000256" key="1">
    <source>
        <dbReference type="SAM" id="MobiDB-lite"/>
    </source>
</evidence>
<comment type="caution">
    <text evidence="2">The sequence shown here is derived from an EMBL/GenBank/DDBJ whole genome shotgun (WGS) entry which is preliminary data.</text>
</comment>